<protein>
    <submittedName>
        <fullName evidence="2">Uncharacterized protein</fullName>
    </submittedName>
</protein>
<organism evidence="2 3">
    <name type="scientific">Musa troglodytarum</name>
    <name type="common">fe'i banana</name>
    <dbReference type="NCBI Taxonomy" id="320322"/>
    <lineage>
        <taxon>Eukaryota</taxon>
        <taxon>Viridiplantae</taxon>
        <taxon>Streptophyta</taxon>
        <taxon>Embryophyta</taxon>
        <taxon>Tracheophyta</taxon>
        <taxon>Spermatophyta</taxon>
        <taxon>Magnoliopsida</taxon>
        <taxon>Liliopsida</taxon>
        <taxon>Zingiberales</taxon>
        <taxon>Musaceae</taxon>
        <taxon>Musa</taxon>
    </lineage>
</organism>
<gene>
    <name evidence="2" type="ORF">MUK42_28484</name>
</gene>
<accession>A0A9E7EXP1</accession>
<keyword evidence="3" id="KW-1185">Reference proteome</keyword>
<reference evidence="2" key="1">
    <citation type="submission" date="2022-05" db="EMBL/GenBank/DDBJ databases">
        <title>The Musa troglodytarum L. genome provides insights into the mechanism of non-climacteric behaviour and enrichment of carotenoids.</title>
        <authorList>
            <person name="Wang J."/>
        </authorList>
    </citation>
    <scope>NUCLEOTIDE SEQUENCE</scope>
    <source>
        <tissue evidence="2">Leaf</tissue>
    </source>
</reference>
<sequence length="95" mass="9809">MACHVALVGQVGLDRLRHLTSPFAIAFVELLPQKSTAQNPDATGRQHSSDDGGGPMLIFGDDFSGAAPAVARAAALAATSLATLALRGHFEPPYP</sequence>
<evidence type="ECO:0000313" key="3">
    <source>
        <dbReference type="Proteomes" id="UP001055439"/>
    </source>
</evidence>
<dbReference type="EMBL" id="CP097504">
    <property type="protein sequence ID" value="URD85869.1"/>
    <property type="molecule type" value="Genomic_DNA"/>
</dbReference>
<evidence type="ECO:0000313" key="2">
    <source>
        <dbReference type="EMBL" id="URD85869.1"/>
    </source>
</evidence>
<evidence type="ECO:0000256" key="1">
    <source>
        <dbReference type="SAM" id="MobiDB-lite"/>
    </source>
</evidence>
<proteinExistence type="predicted"/>
<feature type="region of interest" description="Disordered" evidence="1">
    <location>
        <begin position="36"/>
        <end position="56"/>
    </location>
</feature>
<dbReference type="AlphaFoldDB" id="A0A9E7EXP1"/>
<dbReference type="Proteomes" id="UP001055439">
    <property type="component" value="Chromosome 2"/>
</dbReference>
<name>A0A9E7EXP1_9LILI</name>